<dbReference type="InterPro" id="IPR013766">
    <property type="entry name" value="Thioredoxin_domain"/>
</dbReference>
<keyword evidence="4" id="KW-1185">Reference proteome</keyword>
<feature type="domain" description="Thioredoxin" evidence="2">
    <location>
        <begin position="42"/>
        <end position="180"/>
    </location>
</feature>
<dbReference type="PANTHER" id="PTHR42852:SF17">
    <property type="entry name" value="THIOREDOXIN-LIKE PROTEIN HI_1115"/>
    <property type="match status" value="1"/>
</dbReference>
<dbReference type="AlphaFoldDB" id="A0A1M4ZR69"/>
<dbReference type="PROSITE" id="PS51257">
    <property type="entry name" value="PROKAR_LIPOPROTEIN"/>
    <property type="match status" value="1"/>
</dbReference>
<dbReference type="InterPro" id="IPR017937">
    <property type="entry name" value="Thioredoxin_CS"/>
</dbReference>
<sequence>MKKIVSIILVVSILFLSGCSINSKAPKNTNNKNQNEQVEENVVANDKAIDFTLKNIEGQEIKLSDYKGKTIIVNFFATWCPPCKAEFPGFIQLVDEYKNDSNVVFVFVNVGEDKKTVEAFLNERNYKIKPLLDEKTDVAALYRVTGIPTTVIIDKEFNIETVHIGFMEKRDLKNYIEALK</sequence>
<feature type="chain" id="PRO_5012047593" evidence="1">
    <location>
        <begin position="25"/>
        <end position="180"/>
    </location>
</feature>
<keyword evidence="1" id="KW-0732">Signal</keyword>
<dbReference type="PANTHER" id="PTHR42852">
    <property type="entry name" value="THIOL:DISULFIDE INTERCHANGE PROTEIN DSBE"/>
    <property type="match status" value="1"/>
</dbReference>
<evidence type="ECO:0000259" key="2">
    <source>
        <dbReference type="PROSITE" id="PS51352"/>
    </source>
</evidence>
<dbReference type="InterPro" id="IPR000866">
    <property type="entry name" value="AhpC/TSA"/>
</dbReference>
<evidence type="ECO:0000256" key="1">
    <source>
        <dbReference type="SAM" id="SignalP"/>
    </source>
</evidence>
<name>A0A1M4ZR69_9CLOT</name>
<dbReference type="CDD" id="cd02966">
    <property type="entry name" value="TlpA_like_family"/>
    <property type="match status" value="1"/>
</dbReference>
<accession>A0A1M4ZR69</accession>
<protein>
    <submittedName>
        <fullName evidence="3">Peroxiredoxin</fullName>
    </submittedName>
</protein>
<dbReference type="SUPFAM" id="SSF52833">
    <property type="entry name" value="Thioredoxin-like"/>
    <property type="match status" value="1"/>
</dbReference>
<gene>
    <name evidence="3" type="ORF">SAMN02746091_01990</name>
</gene>
<dbReference type="Gene3D" id="3.40.30.10">
    <property type="entry name" value="Glutaredoxin"/>
    <property type="match status" value="1"/>
</dbReference>
<dbReference type="Proteomes" id="UP000184423">
    <property type="component" value="Unassembled WGS sequence"/>
</dbReference>
<dbReference type="EMBL" id="FQVG01000042">
    <property type="protein sequence ID" value="SHF20521.1"/>
    <property type="molecule type" value="Genomic_DNA"/>
</dbReference>
<organism evidence="3 4">
    <name type="scientific">Caloramator proteoclasticus DSM 10124</name>
    <dbReference type="NCBI Taxonomy" id="1121262"/>
    <lineage>
        <taxon>Bacteria</taxon>
        <taxon>Bacillati</taxon>
        <taxon>Bacillota</taxon>
        <taxon>Clostridia</taxon>
        <taxon>Eubacteriales</taxon>
        <taxon>Clostridiaceae</taxon>
        <taxon>Caloramator</taxon>
    </lineage>
</organism>
<dbReference type="RefSeq" id="WP_073249419.1">
    <property type="nucleotide sequence ID" value="NZ_FQVG01000042.1"/>
</dbReference>
<dbReference type="InterPro" id="IPR036249">
    <property type="entry name" value="Thioredoxin-like_sf"/>
</dbReference>
<dbReference type="GO" id="GO:0016209">
    <property type="term" value="F:antioxidant activity"/>
    <property type="evidence" value="ECO:0007669"/>
    <property type="project" value="InterPro"/>
</dbReference>
<dbReference type="GO" id="GO:0016491">
    <property type="term" value="F:oxidoreductase activity"/>
    <property type="evidence" value="ECO:0007669"/>
    <property type="project" value="InterPro"/>
</dbReference>
<evidence type="ECO:0000313" key="3">
    <source>
        <dbReference type="EMBL" id="SHF20521.1"/>
    </source>
</evidence>
<feature type="signal peptide" evidence="1">
    <location>
        <begin position="1"/>
        <end position="24"/>
    </location>
</feature>
<reference evidence="4" key="1">
    <citation type="submission" date="2016-11" db="EMBL/GenBank/DDBJ databases">
        <authorList>
            <person name="Varghese N."/>
            <person name="Submissions S."/>
        </authorList>
    </citation>
    <scope>NUCLEOTIDE SEQUENCE [LARGE SCALE GENOMIC DNA]</scope>
    <source>
        <strain evidence="4">DSM 10124</strain>
    </source>
</reference>
<proteinExistence type="predicted"/>
<dbReference type="PROSITE" id="PS00194">
    <property type="entry name" value="THIOREDOXIN_1"/>
    <property type="match status" value="1"/>
</dbReference>
<evidence type="ECO:0000313" key="4">
    <source>
        <dbReference type="Proteomes" id="UP000184423"/>
    </source>
</evidence>
<dbReference type="InterPro" id="IPR050553">
    <property type="entry name" value="Thioredoxin_ResA/DsbE_sf"/>
</dbReference>
<dbReference type="PROSITE" id="PS51352">
    <property type="entry name" value="THIOREDOXIN_2"/>
    <property type="match status" value="1"/>
</dbReference>
<dbReference type="Pfam" id="PF00578">
    <property type="entry name" value="AhpC-TSA"/>
    <property type="match status" value="1"/>
</dbReference>